<feature type="domain" description="Poly(A) RNA polymerase mitochondrial-like central palm" evidence="1">
    <location>
        <begin position="20"/>
        <end position="154"/>
    </location>
</feature>
<dbReference type="OrthoDB" id="420381at2759"/>
<evidence type="ECO:0000313" key="2">
    <source>
        <dbReference type="EMBL" id="CAD8106407.1"/>
    </source>
</evidence>
<dbReference type="PANTHER" id="PTHR12271:SF40">
    <property type="entry name" value="POLY(A) RNA POLYMERASE GLD2"/>
    <property type="match status" value="1"/>
</dbReference>
<evidence type="ECO:0000259" key="1">
    <source>
        <dbReference type="Pfam" id="PF22600"/>
    </source>
</evidence>
<evidence type="ECO:0000313" key="3">
    <source>
        <dbReference type="Proteomes" id="UP000692954"/>
    </source>
</evidence>
<dbReference type="AlphaFoldDB" id="A0A8S1PT07"/>
<protein>
    <recommendedName>
        <fullName evidence="1">Poly(A) RNA polymerase mitochondrial-like central palm domain-containing protein</fullName>
    </recommendedName>
</protein>
<dbReference type="Pfam" id="PF22600">
    <property type="entry name" value="MTPAP-like_central"/>
    <property type="match status" value="1"/>
</dbReference>
<reference evidence="2" key="1">
    <citation type="submission" date="2021-01" db="EMBL/GenBank/DDBJ databases">
        <authorList>
            <consortium name="Genoscope - CEA"/>
            <person name="William W."/>
        </authorList>
    </citation>
    <scope>NUCLEOTIDE SEQUENCE</scope>
</reference>
<dbReference type="EMBL" id="CAJJDN010000086">
    <property type="protein sequence ID" value="CAD8106407.1"/>
    <property type="molecule type" value="Genomic_DNA"/>
</dbReference>
<dbReference type="CDD" id="cd05402">
    <property type="entry name" value="NT_PAP_TUTase"/>
    <property type="match status" value="1"/>
</dbReference>
<dbReference type="GO" id="GO:0031123">
    <property type="term" value="P:RNA 3'-end processing"/>
    <property type="evidence" value="ECO:0007669"/>
    <property type="project" value="TreeGrafter"/>
</dbReference>
<dbReference type="PANTHER" id="PTHR12271">
    <property type="entry name" value="POLY A POLYMERASE CID PAP -RELATED"/>
    <property type="match status" value="1"/>
</dbReference>
<organism evidence="2 3">
    <name type="scientific">Paramecium sonneborni</name>
    <dbReference type="NCBI Taxonomy" id="65129"/>
    <lineage>
        <taxon>Eukaryota</taxon>
        <taxon>Sar</taxon>
        <taxon>Alveolata</taxon>
        <taxon>Ciliophora</taxon>
        <taxon>Intramacronucleata</taxon>
        <taxon>Oligohymenophorea</taxon>
        <taxon>Peniculida</taxon>
        <taxon>Parameciidae</taxon>
        <taxon>Paramecium</taxon>
    </lineage>
</organism>
<keyword evidence="3" id="KW-1185">Reference proteome</keyword>
<comment type="caution">
    <text evidence="2">The sequence shown here is derived from an EMBL/GenBank/DDBJ whole genome shotgun (WGS) entry which is preliminary data.</text>
</comment>
<dbReference type="Proteomes" id="UP000692954">
    <property type="component" value="Unassembled WGS sequence"/>
</dbReference>
<name>A0A8S1PT07_9CILI</name>
<dbReference type="InterPro" id="IPR054708">
    <property type="entry name" value="MTPAP-like_central"/>
</dbReference>
<gene>
    <name evidence="2" type="ORF">PSON_ATCC_30995.1.T0860192</name>
</gene>
<dbReference type="GO" id="GO:0016779">
    <property type="term" value="F:nucleotidyltransferase activity"/>
    <property type="evidence" value="ECO:0007669"/>
    <property type="project" value="TreeGrafter"/>
</dbReference>
<accession>A0A8S1PT07</accession>
<sequence>MIDILQSIQGRCQDQDEVFIEILKKNEMSEENKKKFERSTKSLIFFLKQFDYNPFNSEIEFCVFGSQLNGFGTKESDVDFTFITNSYVDERIALKYLQQETNSVDQNKFKIKEFVEFARIAVMKIEDSNNKIEIDICFNNLLGVINTKLLYAYANLNKKVQQGGVLLKLWGKKQGIINKSCFSSYAILIMWLHFLQEKYQMPNLQNKQYKPSNQKTMLSIKRNIEGRRVSSFDVDVFFVYNGQKYNQLKDQFDKSMSQVSLKQLLKDYFTYYQDQGEGFNQKYKISINEKQLKEEGEKYSMCDPFDKEHDPIKKIRNNFKDQQVFNRAAKSIEQNAQIMF</sequence>
<proteinExistence type="predicted"/>